<evidence type="ECO:0000313" key="3">
    <source>
        <dbReference type="Proteomes" id="UP001141806"/>
    </source>
</evidence>
<proteinExistence type="predicted"/>
<feature type="compositionally biased region" description="Basic and acidic residues" evidence="1">
    <location>
        <begin position="59"/>
        <end position="76"/>
    </location>
</feature>
<evidence type="ECO:0000256" key="1">
    <source>
        <dbReference type="SAM" id="MobiDB-lite"/>
    </source>
</evidence>
<accession>A0A9Q0JX04</accession>
<organism evidence="2 3">
    <name type="scientific">Protea cynaroides</name>
    <dbReference type="NCBI Taxonomy" id="273540"/>
    <lineage>
        <taxon>Eukaryota</taxon>
        <taxon>Viridiplantae</taxon>
        <taxon>Streptophyta</taxon>
        <taxon>Embryophyta</taxon>
        <taxon>Tracheophyta</taxon>
        <taxon>Spermatophyta</taxon>
        <taxon>Magnoliopsida</taxon>
        <taxon>Proteales</taxon>
        <taxon>Proteaceae</taxon>
        <taxon>Protea</taxon>
    </lineage>
</organism>
<protein>
    <submittedName>
        <fullName evidence="2">Uncharacterized protein</fullName>
    </submittedName>
</protein>
<sequence>MGGCATKLKVLKGDDDSAPAPAPETVKEVSETKEVVNKEVAKLTTDEEGTKIQGAGNEETVKVEGGDSEKVDDIGNKPRSLSNLFKESGQDEESSGKSETTQTIVVPSEPVQQEQGISLPEAEETATTPSAEVESTMLVVASETVIEEIPVIAADTDVEKDITENEEKRTEEKEVAAKDVK</sequence>
<feature type="region of interest" description="Disordered" evidence="1">
    <location>
        <begin position="1"/>
        <end position="133"/>
    </location>
</feature>
<comment type="caution">
    <text evidence="2">The sequence shown here is derived from an EMBL/GenBank/DDBJ whole genome shotgun (WGS) entry which is preliminary data.</text>
</comment>
<keyword evidence="3" id="KW-1185">Reference proteome</keyword>
<feature type="region of interest" description="Disordered" evidence="1">
    <location>
        <begin position="157"/>
        <end position="181"/>
    </location>
</feature>
<name>A0A9Q0JX04_9MAGN</name>
<feature type="compositionally biased region" description="Polar residues" evidence="1">
    <location>
        <begin position="97"/>
        <end position="116"/>
    </location>
</feature>
<dbReference type="OrthoDB" id="1939052at2759"/>
<feature type="compositionally biased region" description="Basic and acidic residues" evidence="1">
    <location>
        <begin position="25"/>
        <end position="50"/>
    </location>
</feature>
<evidence type="ECO:0000313" key="2">
    <source>
        <dbReference type="EMBL" id="KAJ4953645.1"/>
    </source>
</evidence>
<dbReference type="Proteomes" id="UP001141806">
    <property type="component" value="Unassembled WGS sequence"/>
</dbReference>
<dbReference type="EMBL" id="JAMYWD010000012">
    <property type="protein sequence ID" value="KAJ4953645.1"/>
    <property type="molecule type" value="Genomic_DNA"/>
</dbReference>
<dbReference type="AlphaFoldDB" id="A0A9Q0JX04"/>
<gene>
    <name evidence="2" type="ORF">NE237_030477</name>
</gene>
<reference evidence="2" key="1">
    <citation type="journal article" date="2023" name="Plant J.">
        <title>The genome of the king protea, Protea cynaroides.</title>
        <authorList>
            <person name="Chang J."/>
            <person name="Duong T.A."/>
            <person name="Schoeman C."/>
            <person name="Ma X."/>
            <person name="Roodt D."/>
            <person name="Barker N."/>
            <person name="Li Z."/>
            <person name="Van de Peer Y."/>
            <person name="Mizrachi E."/>
        </authorList>
    </citation>
    <scope>NUCLEOTIDE SEQUENCE</scope>
    <source>
        <tissue evidence="2">Young leaves</tissue>
    </source>
</reference>